<dbReference type="Gene3D" id="2.60.120.10">
    <property type="entry name" value="Jelly Rolls"/>
    <property type="match status" value="1"/>
</dbReference>
<evidence type="ECO:0000256" key="11">
    <source>
        <dbReference type="PIRSR" id="PIRSR601929-2"/>
    </source>
</evidence>
<proteinExistence type="inferred from homology"/>
<dbReference type="EMBL" id="CABITT030000001">
    <property type="protein sequence ID" value="VVA90835.1"/>
    <property type="molecule type" value="Genomic_DNA"/>
</dbReference>
<feature type="binding site" evidence="10">
    <location>
        <position position="118"/>
    </location>
    <ligand>
        <name>oxalate</name>
        <dbReference type="ChEBI" id="CHEBI:30623"/>
    </ligand>
</feature>
<feature type="signal peptide" evidence="13">
    <location>
        <begin position="1"/>
        <end position="24"/>
    </location>
</feature>
<evidence type="ECO:0000256" key="2">
    <source>
        <dbReference type="ARBA" id="ARBA00007456"/>
    </source>
</evidence>
<evidence type="ECO:0000256" key="6">
    <source>
        <dbReference type="ARBA" id="ARBA00022729"/>
    </source>
</evidence>
<dbReference type="AlphaFoldDB" id="A0A565AN22"/>
<evidence type="ECO:0000256" key="5">
    <source>
        <dbReference type="ARBA" id="ARBA00022723"/>
    </source>
</evidence>
<dbReference type="FunFam" id="2.60.120.10:FF:000025">
    <property type="entry name" value="germin-like protein subfamily 2 member 1"/>
    <property type="match status" value="1"/>
</dbReference>
<evidence type="ECO:0000256" key="7">
    <source>
        <dbReference type="ARBA" id="ARBA00023157"/>
    </source>
</evidence>
<keyword evidence="16" id="KW-1185">Reference proteome</keyword>
<dbReference type="GO" id="GO:0030145">
    <property type="term" value="F:manganese ion binding"/>
    <property type="evidence" value="ECO:0007669"/>
    <property type="project" value="UniProtKB-UniRule"/>
</dbReference>
<feature type="binding site" evidence="10">
    <location>
        <position position="123"/>
    </location>
    <ligand>
        <name>oxalate</name>
        <dbReference type="ChEBI" id="CHEBI:30623"/>
    </ligand>
</feature>
<evidence type="ECO:0000256" key="13">
    <source>
        <dbReference type="RuleBase" id="RU366015"/>
    </source>
</evidence>
<evidence type="ECO:0000256" key="3">
    <source>
        <dbReference type="ARBA" id="ARBA00022523"/>
    </source>
</evidence>
<gene>
    <name evidence="15" type="ORF">ANE_LOCUS1280</name>
</gene>
<comment type="similarity">
    <text evidence="2 13">Belongs to the germin family.</text>
</comment>
<reference evidence="15" key="1">
    <citation type="submission" date="2019-07" db="EMBL/GenBank/DDBJ databases">
        <authorList>
            <person name="Dittberner H."/>
        </authorList>
    </citation>
    <scope>NUCLEOTIDE SEQUENCE [LARGE SCALE GENOMIC DNA]</scope>
</reference>
<dbReference type="SMART" id="SM00835">
    <property type="entry name" value="Cupin_1"/>
    <property type="match status" value="1"/>
</dbReference>
<evidence type="ECO:0000256" key="10">
    <source>
        <dbReference type="PIRSR" id="PIRSR601929-1"/>
    </source>
</evidence>
<dbReference type="GO" id="GO:2000280">
    <property type="term" value="P:regulation of root development"/>
    <property type="evidence" value="ECO:0007669"/>
    <property type="project" value="UniProtKB-ARBA"/>
</dbReference>
<dbReference type="PROSITE" id="PS00725">
    <property type="entry name" value="GERMIN"/>
    <property type="match status" value="1"/>
</dbReference>
<keyword evidence="8" id="KW-0325">Glycoprotein</keyword>
<comment type="caution">
    <text evidence="15">The sequence shown here is derived from an EMBL/GenBank/DDBJ whole genome shotgun (WGS) entry which is preliminary data.</text>
</comment>
<feature type="binding site" evidence="11">
    <location>
        <position position="116"/>
    </location>
    <ligand>
        <name>Mn(2+)</name>
        <dbReference type="ChEBI" id="CHEBI:29035"/>
    </ligand>
</feature>
<protein>
    <recommendedName>
        <fullName evidence="13">Germin-like protein</fullName>
    </recommendedName>
</protein>
<dbReference type="InterPro" id="IPR006045">
    <property type="entry name" value="Cupin_1"/>
</dbReference>
<sequence length="223" mass="24345">MKTTNPMLLNLLLAFTLLMSRVKPDPDPLQDYCISPPPPPSDHQHIFLNGILCKDPTQATVSDFTTTALSKPGNTRVNPFMINVTLTTITNLPGINTMGLTMARIDFDASGVVPPHVHPRASEVTVCLDGVLLVGFVDTSGRVFTQELHPGETFVFPKGLVHFLYNMDSVSSALAVSGLNSQNPGTQFVSLVNFDSKIVEEVLERVYQINGRDVAKIRKILGE</sequence>
<evidence type="ECO:0000256" key="1">
    <source>
        <dbReference type="ARBA" id="ARBA00004271"/>
    </source>
</evidence>
<evidence type="ECO:0000256" key="12">
    <source>
        <dbReference type="PIRSR" id="PIRSR601929-3"/>
    </source>
</evidence>
<keyword evidence="6 13" id="KW-0732">Signal</keyword>
<evidence type="ECO:0000313" key="16">
    <source>
        <dbReference type="Proteomes" id="UP000489600"/>
    </source>
</evidence>
<feature type="binding site" evidence="11">
    <location>
        <position position="123"/>
    </location>
    <ligand>
        <name>Mn(2+)</name>
        <dbReference type="ChEBI" id="CHEBI:29035"/>
    </ligand>
</feature>
<comment type="subcellular location">
    <subcellularLocation>
        <location evidence="1 13">Secreted</location>
        <location evidence="1 13">Extracellular space</location>
        <location evidence="1 13">Apoplast</location>
    </subcellularLocation>
</comment>
<keyword evidence="9 10" id="KW-0464">Manganese</keyword>
<feature type="disulfide bond" evidence="12">
    <location>
        <begin position="33"/>
        <end position="53"/>
    </location>
</feature>
<keyword evidence="4 13" id="KW-0964">Secreted</keyword>
<dbReference type="PRINTS" id="PR00325">
    <property type="entry name" value="GERMIN"/>
</dbReference>
<evidence type="ECO:0000313" key="15">
    <source>
        <dbReference type="EMBL" id="VVA90835.1"/>
    </source>
</evidence>
<dbReference type="InterPro" id="IPR014710">
    <property type="entry name" value="RmlC-like_jellyroll"/>
</dbReference>
<dbReference type="InterPro" id="IPR001929">
    <property type="entry name" value="Germin"/>
</dbReference>
<dbReference type="OrthoDB" id="1921208at2759"/>
<organism evidence="15 16">
    <name type="scientific">Arabis nemorensis</name>
    <dbReference type="NCBI Taxonomy" id="586526"/>
    <lineage>
        <taxon>Eukaryota</taxon>
        <taxon>Viridiplantae</taxon>
        <taxon>Streptophyta</taxon>
        <taxon>Embryophyta</taxon>
        <taxon>Tracheophyta</taxon>
        <taxon>Spermatophyta</taxon>
        <taxon>Magnoliopsida</taxon>
        <taxon>eudicotyledons</taxon>
        <taxon>Gunneridae</taxon>
        <taxon>Pentapetalae</taxon>
        <taxon>rosids</taxon>
        <taxon>malvids</taxon>
        <taxon>Brassicales</taxon>
        <taxon>Brassicaceae</taxon>
        <taxon>Arabideae</taxon>
        <taxon>Arabis</taxon>
    </lineage>
</organism>
<dbReference type="PANTHER" id="PTHR31238">
    <property type="entry name" value="GERMIN-LIKE PROTEIN SUBFAMILY 3 MEMBER 3"/>
    <property type="match status" value="1"/>
</dbReference>
<dbReference type="GO" id="GO:0048046">
    <property type="term" value="C:apoplast"/>
    <property type="evidence" value="ECO:0007669"/>
    <property type="project" value="UniProtKB-SubCell"/>
</dbReference>
<keyword evidence="5 10" id="KW-0479">Metal-binding</keyword>
<dbReference type="InterPro" id="IPR011051">
    <property type="entry name" value="RmlC_Cupin_sf"/>
</dbReference>
<dbReference type="SUPFAM" id="SSF51182">
    <property type="entry name" value="RmlC-like cupins"/>
    <property type="match status" value="1"/>
</dbReference>
<dbReference type="GO" id="GO:0010497">
    <property type="term" value="P:plasmodesmata-mediated intercellular transport"/>
    <property type="evidence" value="ECO:0007669"/>
    <property type="project" value="UniProtKB-ARBA"/>
</dbReference>
<dbReference type="InterPro" id="IPR019780">
    <property type="entry name" value="Germin_Mn-BS"/>
</dbReference>
<evidence type="ECO:0000256" key="8">
    <source>
        <dbReference type="ARBA" id="ARBA00023180"/>
    </source>
</evidence>
<dbReference type="Pfam" id="PF00190">
    <property type="entry name" value="Cupin_1"/>
    <property type="match status" value="1"/>
</dbReference>
<name>A0A565AN22_9BRAS</name>
<evidence type="ECO:0000259" key="14">
    <source>
        <dbReference type="SMART" id="SM00835"/>
    </source>
</evidence>
<keyword evidence="7 12" id="KW-1015">Disulfide bond</keyword>
<accession>A0A565AN22</accession>
<evidence type="ECO:0000256" key="9">
    <source>
        <dbReference type="ARBA" id="ARBA00023211"/>
    </source>
</evidence>
<feature type="chain" id="PRO_5022269167" description="Germin-like protein" evidence="13">
    <location>
        <begin position="25"/>
        <end position="223"/>
    </location>
</feature>
<evidence type="ECO:0000256" key="4">
    <source>
        <dbReference type="ARBA" id="ARBA00022525"/>
    </source>
</evidence>
<dbReference type="GO" id="GO:0009506">
    <property type="term" value="C:plasmodesma"/>
    <property type="evidence" value="ECO:0007669"/>
    <property type="project" value="UniProtKB-ARBA"/>
</dbReference>
<feature type="binding site" evidence="11">
    <location>
        <position position="118"/>
    </location>
    <ligand>
        <name>Mn(2+)</name>
        <dbReference type="ChEBI" id="CHEBI:29035"/>
    </ligand>
</feature>
<feature type="binding site" evidence="11">
    <location>
        <position position="162"/>
    </location>
    <ligand>
        <name>Mn(2+)</name>
        <dbReference type="ChEBI" id="CHEBI:29035"/>
    </ligand>
</feature>
<keyword evidence="3 13" id="KW-0052">Apoplast</keyword>
<dbReference type="Proteomes" id="UP000489600">
    <property type="component" value="Unassembled WGS sequence"/>
</dbReference>
<feature type="domain" description="Cupin type-1" evidence="14">
    <location>
        <begin position="67"/>
        <end position="215"/>
    </location>
</feature>
<dbReference type="CDD" id="cd02241">
    <property type="entry name" value="cupin_OxOx"/>
    <property type="match status" value="1"/>
</dbReference>